<keyword evidence="3" id="KW-1185">Reference proteome</keyword>
<dbReference type="EMBL" id="CACTIH010003812">
    <property type="protein sequence ID" value="CAA2985521.1"/>
    <property type="molecule type" value="Genomic_DNA"/>
</dbReference>
<reference evidence="2 3" key="1">
    <citation type="submission" date="2019-12" db="EMBL/GenBank/DDBJ databases">
        <authorList>
            <person name="Alioto T."/>
            <person name="Alioto T."/>
            <person name="Gomez Garrido J."/>
        </authorList>
    </citation>
    <scope>NUCLEOTIDE SEQUENCE [LARGE SCALE GENOMIC DNA]</scope>
</reference>
<organism evidence="2 3">
    <name type="scientific">Olea europaea subsp. europaea</name>
    <dbReference type="NCBI Taxonomy" id="158383"/>
    <lineage>
        <taxon>Eukaryota</taxon>
        <taxon>Viridiplantae</taxon>
        <taxon>Streptophyta</taxon>
        <taxon>Embryophyta</taxon>
        <taxon>Tracheophyta</taxon>
        <taxon>Spermatophyta</taxon>
        <taxon>Magnoliopsida</taxon>
        <taxon>eudicotyledons</taxon>
        <taxon>Gunneridae</taxon>
        <taxon>Pentapetalae</taxon>
        <taxon>asterids</taxon>
        <taxon>lamiids</taxon>
        <taxon>Lamiales</taxon>
        <taxon>Oleaceae</taxon>
        <taxon>Oleeae</taxon>
        <taxon>Olea</taxon>
    </lineage>
</organism>
<comment type="caution">
    <text evidence="2">The sequence shown here is derived from an EMBL/GenBank/DDBJ whole genome shotgun (WGS) entry which is preliminary data.</text>
</comment>
<sequence length="133" mass="14585">MAWQGRSLIFRQFWVVSGTRCAGHVQDATGTHPNFQAVCGHSVQAMSRTHPGHGWDVTQFSGNFWDSVCRPCPGCIMAKAGTEPNFQAILGSFMDTVCRPCPRYDRDASGLLGIFRQFSGTRCAGNVRDTSDP</sequence>
<dbReference type="AlphaFoldDB" id="A0A8S0S394"/>
<name>A0A8S0S394_OLEEU</name>
<gene>
    <name evidence="2" type="ORF">OLEA9_A089997</name>
</gene>
<dbReference type="Proteomes" id="UP000594638">
    <property type="component" value="Unassembled WGS sequence"/>
</dbReference>
<accession>A0A8S0S394</accession>
<feature type="signal peptide" evidence="1">
    <location>
        <begin position="1"/>
        <end position="18"/>
    </location>
</feature>
<feature type="chain" id="PRO_5035754834" evidence="1">
    <location>
        <begin position="19"/>
        <end position="133"/>
    </location>
</feature>
<evidence type="ECO:0000256" key="1">
    <source>
        <dbReference type="SAM" id="SignalP"/>
    </source>
</evidence>
<protein>
    <submittedName>
        <fullName evidence="2">Uncharacterized protein</fullName>
    </submittedName>
</protein>
<keyword evidence="1" id="KW-0732">Signal</keyword>
<evidence type="ECO:0000313" key="3">
    <source>
        <dbReference type="Proteomes" id="UP000594638"/>
    </source>
</evidence>
<dbReference type="Gramene" id="OE9A089997T1">
    <property type="protein sequence ID" value="OE9A089997C1"/>
    <property type="gene ID" value="OE9A089997"/>
</dbReference>
<proteinExistence type="predicted"/>
<evidence type="ECO:0000313" key="2">
    <source>
        <dbReference type="EMBL" id="CAA2985521.1"/>
    </source>
</evidence>